<dbReference type="InterPro" id="IPR017861">
    <property type="entry name" value="KAE1/TsaD"/>
</dbReference>
<feature type="binding site" evidence="7">
    <location>
        <position position="182"/>
    </location>
    <ligand>
        <name>substrate</name>
    </ligand>
</feature>
<feature type="binding site" evidence="7">
    <location>
        <position position="114"/>
    </location>
    <ligand>
        <name>Fe cation</name>
        <dbReference type="ChEBI" id="CHEBI:24875"/>
    </ligand>
</feature>
<evidence type="ECO:0000313" key="9">
    <source>
        <dbReference type="EMBL" id="SBW12207.1"/>
    </source>
</evidence>
<feature type="binding site" evidence="7">
    <location>
        <position position="288"/>
    </location>
    <ligand>
        <name>substrate</name>
    </ligand>
</feature>
<dbReference type="GO" id="GO:0002949">
    <property type="term" value="P:tRNA threonylcarbamoyladenosine modification"/>
    <property type="evidence" value="ECO:0007669"/>
    <property type="project" value="UniProtKB-UniRule"/>
</dbReference>
<dbReference type="PANTHER" id="PTHR11735">
    <property type="entry name" value="TRNA N6-ADENOSINE THREONYLCARBAMOYLTRANSFERASE"/>
    <property type="match status" value="1"/>
</dbReference>
<reference evidence="9" key="1">
    <citation type="submission" date="2016-04" db="EMBL/GenBank/DDBJ databases">
        <authorList>
            <person name="Evans L.H."/>
            <person name="Alamgir A."/>
            <person name="Owens N."/>
            <person name="Weber N.D."/>
            <person name="Virtaneva K."/>
            <person name="Barbian K."/>
            <person name="Babar A."/>
            <person name="Rosenke K."/>
        </authorList>
    </citation>
    <scope>NUCLEOTIDE SEQUENCE</scope>
    <source>
        <strain evidence="9">92-2</strain>
    </source>
</reference>
<dbReference type="Pfam" id="PF00814">
    <property type="entry name" value="TsaD"/>
    <property type="match status" value="1"/>
</dbReference>
<dbReference type="InterPro" id="IPR017860">
    <property type="entry name" value="Peptidase_M22_CS"/>
</dbReference>
<keyword evidence="5 7" id="KW-0012">Acyltransferase</keyword>
<name>A0A212KKM9_9BACT</name>
<feature type="binding site" evidence="7">
    <location>
        <position position="316"/>
    </location>
    <ligand>
        <name>Fe cation</name>
        <dbReference type="ChEBI" id="CHEBI:24875"/>
    </ligand>
</feature>
<dbReference type="InterPro" id="IPR000905">
    <property type="entry name" value="Gcp-like_dom"/>
</dbReference>
<dbReference type="PANTHER" id="PTHR11735:SF6">
    <property type="entry name" value="TRNA N6-ADENOSINE THREONYLCARBAMOYLTRANSFERASE, MITOCHONDRIAL"/>
    <property type="match status" value="1"/>
</dbReference>
<dbReference type="Gene3D" id="3.30.420.40">
    <property type="match status" value="2"/>
</dbReference>
<evidence type="ECO:0000259" key="8">
    <source>
        <dbReference type="Pfam" id="PF00814"/>
    </source>
</evidence>
<comment type="function">
    <text evidence="7">Required for the formation of a threonylcarbamoyl group on adenosine at position 37 (t(6)A37) in tRNAs that read codons beginning with adenine. Is involved in the transfer of the threonylcarbamoyl moiety of threonylcarbamoyl-AMP (TC-AMP) to the N6 group of A37, together with TsaE and TsaB. TsaD likely plays a direct catalytic role in this reaction.</text>
</comment>
<comment type="catalytic activity">
    <reaction evidence="6 7">
        <text>L-threonylcarbamoyladenylate + adenosine(37) in tRNA = N(6)-L-threonylcarbamoyladenosine(37) in tRNA + AMP + H(+)</text>
        <dbReference type="Rhea" id="RHEA:37059"/>
        <dbReference type="Rhea" id="RHEA-COMP:10162"/>
        <dbReference type="Rhea" id="RHEA-COMP:10163"/>
        <dbReference type="ChEBI" id="CHEBI:15378"/>
        <dbReference type="ChEBI" id="CHEBI:73682"/>
        <dbReference type="ChEBI" id="CHEBI:74411"/>
        <dbReference type="ChEBI" id="CHEBI:74418"/>
        <dbReference type="ChEBI" id="CHEBI:456215"/>
        <dbReference type="EC" id="2.3.1.234"/>
    </reaction>
</comment>
<dbReference type="EC" id="2.3.1.234" evidence="7"/>
<dbReference type="InterPro" id="IPR022450">
    <property type="entry name" value="TsaD"/>
</dbReference>
<feature type="binding site" evidence="7">
    <location>
        <position position="186"/>
    </location>
    <ligand>
        <name>substrate</name>
    </ligand>
</feature>
<protein>
    <recommendedName>
        <fullName evidence="7">tRNA N6-adenosine threonylcarbamoyltransferase</fullName>
        <ecNumber evidence="7">2.3.1.234</ecNumber>
    </recommendedName>
    <alternativeName>
        <fullName evidence="7">N6-L-threonylcarbamoyladenine synthase</fullName>
        <shortName evidence="7">t(6)A synthase</shortName>
    </alternativeName>
    <alternativeName>
        <fullName evidence="7">t(6)A37 threonylcarbamoyladenosine biosynthesis protein TsaD</fullName>
    </alternativeName>
    <alternativeName>
        <fullName evidence="7">tRNA threonylcarbamoyladenosine biosynthesis protein TsaD</fullName>
    </alternativeName>
</protein>
<keyword evidence="2 7" id="KW-0819">tRNA processing</keyword>
<dbReference type="GO" id="GO:0005737">
    <property type="term" value="C:cytoplasm"/>
    <property type="evidence" value="ECO:0007669"/>
    <property type="project" value="UniProtKB-SubCell"/>
</dbReference>
<dbReference type="FunFam" id="3.30.420.40:FF:000012">
    <property type="entry name" value="tRNA N6-adenosine threonylcarbamoyltransferase"/>
    <property type="match status" value="1"/>
</dbReference>
<evidence type="ECO:0000256" key="3">
    <source>
        <dbReference type="ARBA" id="ARBA00022723"/>
    </source>
</evidence>
<gene>
    <name evidence="7 9" type="primary">tsaD</name>
    <name evidence="9" type="ORF">KM92DES2_20380</name>
</gene>
<dbReference type="NCBIfam" id="TIGR03723">
    <property type="entry name" value="T6A_TsaD_YgjD"/>
    <property type="match status" value="1"/>
</dbReference>
<feature type="binding site" evidence="7">
    <location>
        <position position="169"/>
    </location>
    <ligand>
        <name>substrate</name>
    </ligand>
</feature>
<dbReference type="GO" id="GO:0005506">
    <property type="term" value="F:iron ion binding"/>
    <property type="evidence" value="ECO:0007669"/>
    <property type="project" value="UniProtKB-UniRule"/>
</dbReference>
<dbReference type="NCBIfam" id="TIGR00329">
    <property type="entry name" value="gcp_kae1"/>
    <property type="match status" value="1"/>
</dbReference>
<keyword evidence="4 7" id="KW-0408">Iron</keyword>
<dbReference type="PROSITE" id="PS01016">
    <property type="entry name" value="GLYCOPROTEASE"/>
    <property type="match status" value="1"/>
</dbReference>
<evidence type="ECO:0000256" key="1">
    <source>
        <dbReference type="ARBA" id="ARBA00022679"/>
    </source>
</evidence>
<dbReference type="AlphaFoldDB" id="A0A212KKM9"/>
<comment type="similarity">
    <text evidence="7">Belongs to the KAE1 / TsaD family.</text>
</comment>
<organism evidence="9">
    <name type="scientific">uncultured Desulfovibrio sp</name>
    <dbReference type="NCBI Taxonomy" id="167968"/>
    <lineage>
        <taxon>Bacteria</taxon>
        <taxon>Pseudomonadati</taxon>
        <taxon>Thermodesulfobacteriota</taxon>
        <taxon>Desulfovibrionia</taxon>
        <taxon>Desulfovibrionales</taxon>
        <taxon>Desulfovibrionaceae</taxon>
        <taxon>Desulfovibrio</taxon>
        <taxon>environmental samples</taxon>
    </lineage>
</organism>
<evidence type="ECO:0000256" key="2">
    <source>
        <dbReference type="ARBA" id="ARBA00022694"/>
    </source>
</evidence>
<dbReference type="GO" id="GO:0061711">
    <property type="term" value="F:tRNA N(6)-L-threonylcarbamoyladenine synthase activity"/>
    <property type="evidence" value="ECO:0007669"/>
    <property type="project" value="UniProtKB-EC"/>
</dbReference>
<feature type="domain" description="Gcp-like" evidence="8">
    <location>
        <begin position="28"/>
        <end position="322"/>
    </location>
</feature>
<evidence type="ECO:0000256" key="4">
    <source>
        <dbReference type="ARBA" id="ARBA00023004"/>
    </source>
</evidence>
<keyword evidence="3 7" id="KW-0479">Metal-binding</keyword>
<dbReference type="EMBL" id="FLUP01000002">
    <property type="protein sequence ID" value="SBW12207.1"/>
    <property type="molecule type" value="Genomic_DNA"/>
</dbReference>
<proteinExistence type="inferred from homology"/>
<dbReference type="CDD" id="cd24133">
    <property type="entry name" value="ASKHA_NBD_TsaD_bac"/>
    <property type="match status" value="1"/>
</dbReference>
<keyword evidence="1 7" id="KW-0808">Transferase</keyword>
<sequence>MANRMLCLGIESSCDETALALVEDGRLVDAVLASQADVHALFGGVVPELASREHYRFVGALFDELMRRSGKTNSDIDLVAAARGPGLLGSLLVGVAFAKGLALGLGKPFLGVNHLHAHLLAVGLEQELHFPALGLLVSGGHTHIYRLESPWDCRLLGRTLDDAAGEAFDKVGKFLGLAYPGGKLMDALARAGHATPAMFPRPYLDNDNLDFSFSGLKTAATGLAAHQLAGQEWPRPLTDIAHAPQALKDYCASFNLAVVDTLCAKMARALDRNPGVTTLLMAGGVACNSLLRERIEQLMQGRGGQAYIPGPLLCTDNAAMIAHAGWLLGARGFSHDLRMETIPRGKIIPDDMLCSLC</sequence>
<feature type="binding site" evidence="7">
    <location>
        <position position="118"/>
    </location>
    <ligand>
        <name>Fe cation</name>
        <dbReference type="ChEBI" id="CHEBI:24875"/>
    </ligand>
</feature>
<evidence type="ECO:0000256" key="6">
    <source>
        <dbReference type="ARBA" id="ARBA00048117"/>
    </source>
</evidence>
<dbReference type="SUPFAM" id="SSF53067">
    <property type="entry name" value="Actin-like ATPase domain"/>
    <property type="match status" value="1"/>
</dbReference>
<accession>A0A212KKM9</accession>
<evidence type="ECO:0000256" key="5">
    <source>
        <dbReference type="ARBA" id="ARBA00023315"/>
    </source>
</evidence>
<dbReference type="HAMAP" id="MF_01445">
    <property type="entry name" value="TsaD"/>
    <property type="match status" value="1"/>
</dbReference>
<comment type="cofactor">
    <cofactor evidence="7">
        <name>Fe(2+)</name>
        <dbReference type="ChEBI" id="CHEBI:29033"/>
    </cofactor>
    <text evidence="7">Binds 1 Fe(2+) ion per subunit.</text>
</comment>
<comment type="subcellular location">
    <subcellularLocation>
        <location evidence="7">Cytoplasm</location>
    </subcellularLocation>
</comment>
<dbReference type="PRINTS" id="PR00789">
    <property type="entry name" value="OSIALOPTASE"/>
</dbReference>
<keyword evidence="7" id="KW-0963">Cytoplasm</keyword>
<feature type="binding site" evidence="7">
    <location>
        <begin position="136"/>
        <end position="140"/>
    </location>
    <ligand>
        <name>substrate</name>
    </ligand>
</feature>
<dbReference type="InterPro" id="IPR043129">
    <property type="entry name" value="ATPase_NBD"/>
</dbReference>
<evidence type="ECO:0000256" key="7">
    <source>
        <dbReference type="HAMAP-Rule" id="MF_01445"/>
    </source>
</evidence>